<name>A0A0W8FZD1_9ZZZZ</name>
<dbReference type="EMBL" id="LNQE01000528">
    <property type="protein sequence ID" value="KUG26130.1"/>
    <property type="molecule type" value="Genomic_DNA"/>
</dbReference>
<dbReference type="InterPro" id="IPR036938">
    <property type="entry name" value="PAP2/HPO_sf"/>
</dbReference>
<evidence type="ECO:0008006" key="3">
    <source>
        <dbReference type="Google" id="ProtNLM"/>
    </source>
</evidence>
<protein>
    <recommendedName>
        <fullName evidence="3">Phosphatidic acid phosphatase type 2/haloperoxidase domain-containing protein</fullName>
    </recommendedName>
</protein>
<feature type="transmembrane region" description="Helical" evidence="1">
    <location>
        <begin position="174"/>
        <end position="194"/>
    </location>
</feature>
<feature type="transmembrane region" description="Helical" evidence="1">
    <location>
        <begin position="39"/>
        <end position="61"/>
    </location>
</feature>
<organism evidence="2">
    <name type="scientific">hydrocarbon metagenome</name>
    <dbReference type="NCBI Taxonomy" id="938273"/>
    <lineage>
        <taxon>unclassified sequences</taxon>
        <taxon>metagenomes</taxon>
        <taxon>ecological metagenomes</taxon>
    </lineage>
</organism>
<gene>
    <name evidence="2" type="ORF">ASZ90_004034</name>
</gene>
<feature type="transmembrane region" description="Helical" evidence="1">
    <location>
        <begin position="138"/>
        <end position="162"/>
    </location>
</feature>
<dbReference type="Gene3D" id="1.20.144.10">
    <property type="entry name" value="Phosphatidic acid phosphatase type 2/haloperoxidase"/>
    <property type="match status" value="1"/>
</dbReference>
<keyword evidence="1" id="KW-0472">Membrane</keyword>
<proteinExistence type="predicted"/>
<dbReference type="AlphaFoldDB" id="A0A0W8FZD1"/>
<feature type="transmembrane region" description="Helical" evidence="1">
    <location>
        <begin position="106"/>
        <end position="126"/>
    </location>
</feature>
<reference evidence="2" key="1">
    <citation type="journal article" date="2015" name="Proc. Natl. Acad. Sci. U.S.A.">
        <title>Networks of energetic and metabolic interactions define dynamics in microbial communities.</title>
        <authorList>
            <person name="Embree M."/>
            <person name="Liu J.K."/>
            <person name="Al-Bassam M.M."/>
            <person name="Zengler K."/>
        </authorList>
    </citation>
    <scope>NUCLEOTIDE SEQUENCE</scope>
</reference>
<dbReference type="CDD" id="cd01610">
    <property type="entry name" value="PAP2_like"/>
    <property type="match status" value="1"/>
</dbReference>
<evidence type="ECO:0000256" key="1">
    <source>
        <dbReference type="SAM" id="Phobius"/>
    </source>
</evidence>
<dbReference type="SUPFAM" id="SSF48317">
    <property type="entry name" value="Acid phosphatase/Vanadium-dependent haloperoxidase"/>
    <property type="match status" value="1"/>
</dbReference>
<feature type="transmembrane region" description="Helical" evidence="1">
    <location>
        <begin position="12"/>
        <end position="33"/>
    </location>
</feature>
<accession>A0A0W8FZD1</accession>
<keyword evidence="1" id="KW-1133">Transmembrane helix</keyword>
<evidence type="ECO:0000313" key="2">
    <source>
        <dbReference type="EMBL" id="KUG26130.1"/>
    </source>
</evidence>
<keyword evidence="1" id="KW-0812">Transmembrane</keyword>
<feature type="transmembrane region" description="Helical" evidence="1">
    <location>
        <begin position="82"/>
        <end position="100"/>
    </location>
</feature>
<sequence length="196" mass="22298">MQTLQKIARIISDIFIPPTFNLLGFVFLAQIFTDDSQEQFLIISSSLIFGVILPIIFFVILRKKKIVADNDAVIKEQRHLPYYTSIVLNLLGGIYAILFIENSLIPYFWLILSINTAGLTLINHFWKISAHAIGVSIFVSLLFFFNSSLFIYFFVVMILVGVSRLLLKVHTPAQIIMGTIYGFFVTLLQLNIFIGI</sequence>
<comment type="caution">
    <text evidence="2">The sequence shown here is derived from an EMBL/GenBank/DDBJ whole genome shotgun (WGS) entry which is preliminary data.</text>
</comment>